<accession>A0ABS1C3X0</accession>
<evidence type="ECO:0000313" key="2">
    <source>
        <dbReference type="EMBL" id="MBK0403308.1"/>
    </source>
</evidence>
<dbReference type="EMBL" id="JAEHFX010000004">
    <property type="protein sequence ID" value="MBK0403308.1"/>
    <property type="molecule type" value="Genomic_DNA"/>
</dbReference>
<keyword evidence="3" id="KW-1185">Reference proteome</keyword>
<evidence type="ECO:0000313" key="3">
    <source>
        <dbReference type="Proteomes" id="UP000644147"/>
    </source>
</evidence>
<proteinExistence type="predicted"/>
<keyword evidence="1" id="KW-0472">Membrane</keyword>
<dbReference type="PROSITE" id="PS51257">
    <property type="entry name" value="PROKAR_LIPOPROTEIN"/>
    <property type="match status" value="1"/>
</dbReference>
<evidence type="ECO:0000256" key="1">
    <source>
        <dbReference type="SAM" id="Phobius"/>
    </source>
</evidence>
<name>A0ABS1C3X0_9BACT</name>
<reference evidence="2 3" key="1">
    <citation type="submission" date="2020-12" db="EMBL/GenBank/DDBJ databases">
        <title>Bacterial novel species Adhaeribacter sp. BT258 isolated from soil.</title>
        <authorList>
            <person name="Jung H.-Y."/>
        </authorList>
    </citation>
    <scope>NUCLEOTIDE SEQUENCE [LARGE SCALE GENOMIC DNA]</scope>
    <source>
        <strain evidence="2 3">BT258</strain>
    </source>
</reference>
<gene>
    <name evidence="2" type="ORF">I5M27_09945</name>
</gene>
<dbReference type="Proteomes" id="UP000644147">
    <property type="component" value="Unassembled WGS sequence"/>
</dbReference>
<organism evidence="2 3">
    <name type="scientific">Adhaeribacter terrigena</name>
    <dbReference type="NCBI Taxonomy" id="2793070"/>
    <lineage>
        <taxon>Bacteria</taxon>
        <taxon>Pseudomonadati</taxon>
        <taxon>Bacteroidota</taxon>
        <taxon>Cytophagia</taxon>
        <taxon>Cytophagales</taxon>
        <taxon>Hymenobacteraceae</taxon>
        <taxon>Adhaeribacter</taxon>
    </lineage>
</organism>
<keyword evidence="1" id="KW-0812">Transmembrane</keyword>
<keyword evidence="1" id="KW-1133">Transmembrane helix</keyword>
<protein>
    <recommendedName>
        <fullName evidence="4">Phosphatidate cytidylyltransferase</fullName>
    </recommendedName>
</protein>
<evidence type="ECO:0008006" key="4">
    <source>
        <dbReference type="Google" id="ProtNLM"/>
    </source>
</evidence>
<dbReference type="RefSeq" id="WP_200506060.1">
    <property type="nucleotide sequence ID" value="NZ_JAEHFX010000004.1"/>
</dbReference>
<feature type="transmembrane region" description="Helical" evidence="1">
    <location>
        <begin position="32"/>
        <end position="51"/>
    </location>
</feature>
<sequence length="61" mass="6935">MKDLRAYFVALLVLLTFTLSSCEVIGDIFKAGMWTAVVLIVIVILIIMWLLRMIRGRGPRP</sequence>
<comment type="caution">
    <text evidence="2">The sequence shown here is derived from an EMBL/GenBank/DDBJ whole genome shotgun (WGS) entry which is preliminary data.</text>
</comment>